<feature type="transmembrane region" description="Helical" evidence="2">
    <location>
        <begin position="88"/>
        <end position="108"/>
    </location>
</feature>
<dbReference type="SUPFAM" id="SSF53901">
    <property type="entry name" value="Thiolase-like"/>
    <property type="match status" value="1"/>
</dbReference>
<gene>
    <name evidence="3" type="ORF">BDV40DRAFT_300070</name>
</gene>
<protein>
    <submittedName>
        <fullName evidence="3">Uncharacterized protein</fullName>
    </submittedName>
</protein>
<organism evidence="3 4">
    <name type="scientific">Aspergillus tamarii</name>
    <dbReference type="NCBI Taxonomy" id="41984"/>
    <lineage>
        <taxon>Eukaryota</taxon>
        <taxon>Fungi</taxon>
        <taxon>Dikarya</taxon>
        <taxon>Ascomycota</taxon>
        <taxon>Pezizomycotina</taxon>
        <taxon>Eurotiomycetes</taxon>
        <taxon>Eurotiomycetidae</taxon>
        <taxon>Eurotiales</taxon>
        <taxon>Aspergillaceae</taxon>
        <taxon>Aspergillus</taxon>
        <taxon>Aspergillus subgen. Circumdati</taxon>
    </lineage>
</organism>
<name>A0A5N6UY71_ASPTM</name>
<keyword evidence="2" id="KW-1133">Transmembrane helix</keyword>
<evidence type="ECO:0000313" key="3">
    <source>
        <dbReference type="EMBL" id="KAE8162821.1"/>
    </source>
</evidence>
<accession>A0A5N6UY71</accession>
<evidence type="ECO:0000256" key="2">
    <source>
        <dbReference type="SAM" id="Phobius"/>
    </source>
</evidence>
<dbReference type="OrthoDB" id="4506220at2759"/>
<dbReference type="InterPro" id="IPR016039">
    <property type="entry name" value="Thiolase-like"/>
</dbReference>
<feature type="region of interest" description="Disordered" evidence="1">
    <location>
        <begin position="1"/>
        <end position="25"/>
    </location>
</feature>
<keyword evidence="4" id="KW-1185">Reference proteome</keyword>
<feature type="compositionally biased region" description="Low complexity" evidence="1">
    <location>
        <begin position="1"/>
        <end position="17"/>
    </location>
</feature>
<dbReference type="EMBL" id="ML738624">
    <property type="protein sequence ID" value="KAE8162821.1"/>
    <property type="molecule type" value="Genomic_DNA"/>
</dbReference>
<keyword evidence="2" id="KW-0812">Transmembrane</keyword>
<dbReference type="GO" id="GO:0016746">
    <property type="term" value="F:acyltransferase activity"/>
    <property type="evidence" value="ECO:0007669"/>
    <property type="project" value="InterPro"/>
</dbReference>
<feature type="transmembrane region" description="Helical" evidence="2">
    <location>
        <begin position="129"/>
        <end position="152"/>
    </location>
</feature>
<sequence length="169" mass="18082">MRRPLGGDPNGLLNGSLENGHDQDRRTIGDADLVSMIGRLAPEPMKSGTDIPITICGMGMQLPGGIQDNELKPYLLPKDFLDLHNKDVYSYVPYNLIGVLDFAIMNLVSYEHGLKDPSVRAKTGFITSAIIAGANLILSLRMAVAMSVQAALSPEGSSKFFDAGADGYA</sequence>
<dbReference type="Gene3D" id="3.40.47.10">
    <property type="match status" value="1"/>
</dbReference>
<dbReference type="AlphaFoldDB" id="A0A5N6UY71"/>
<proteinExistence type="predicted"/>
<keyword evidence="2" id="KW-0472">Membrane</keyword>
<reference evidence="3 4" key="1">
    <citation type="submission" date="2019-04" db="EMBL/GenBank/DDBJ databases">
        <title>Friends and foes A comparative genomics study of 23 Aspergillus species from section Flavi.</title>
        <authorList>
            <consortium name="DOE Joint Genome Institute"/>
            <person name="Kjaerbolling I."/>
            <person name="Vesth T."/>
            <person name="Frisvad J.C."/>
            <person name="Nybo J.L."/>
            <person name="Theobald S."/>
            <person name="Kildgaard S."/>
            <person name="Isbrandt T."/>
            <person name="Kuo A."/>
            <person name="Sato A."/>
            <person name="Lyhne E.K."/>
            <person name="Kogle M.E."/>
            <person name="Wiebenga A."/>
            <person name="Kun R.S."/>
            <person name="Lubbers R.J."/>
            <person name="Makela M.R."/>
            <person name="Barry K."/>
            <person name="Chovatia M."/>
            <person name="Clum A."/>
            <person name="Daum C."/>
            <person name="Haridas S."/>
            <person name="He G."/>
            <person name="LaButti K."/>
            <person name="Lipzen A."/>
            <person name="Mondo S."/>
            <person name="Riley R."/>
            <person name="Salamov A."/>
            <person name="Simmons B.A."/>
            <person name="Magnuson J.K."/>
            <person name="Henrissat B."/>
            <person name="Mortensen U.H."/>
            <person name="Larsen T.O."/>
            <person name="Devries R.P."/>
            <person name="Grigoriev I.V."/>
            <person name="Machida M."/>
            <person name="Baker S.E."/>
            <person name="Andersen M.R."/>
        </authorList>
    </citation>
    <scope>NUCLEOTIDE SEQUENCE [LARGE SCALE GENOMIC DNA]</scope>
    <source>
        <strain evidence="3 4">CBS 117626</strain>
    </source>
</reference>
<evidence type="ECO:0000313" key="4">
    <source>
        <dbReference type="Proteomes" id="UP000326950"/>
    </source>
</evidence>
<dbReference type="Proteomes" id="UP000326950">
    <property type="component" value="Unassembled WGS sequence"/>
</dbReference>
<evidence type="ECO:0000256" key="1">
    <source>
        <dbReference type="SAM" id="MobiDB-lite"/>
    </source>
</evidence>